<dbReference type="SUPFAM" id="SSF52540">
    <property type="entry name" value="P-loop containing nucleoside triphosphate hydrolases"/>
    <property type="match status" value="1"/>
</dbReference>
<protein>
    <submittedName>
        <fullName evidence="8">DNA-binding NtrC family response regulator</fullName>
    </submittedName>
</protein>
<evidence type="ECO:0000259" key="7">
    <source>
        <dbReference type="PROSITE" id="PS50110"/>
    </source>
</evidence>
<name>A0A4R1EY42_9GAMM</name>
<keyword evidence="4" id="KW-0804">Transcription</keyword>
<dbReference type="OrthoDB" id="5297379at2"/>
<dbReference type="InterPro" id="IPR058031">
    <property type="entry name" value="AAA_lid_NorR"/>
</dbReference>
<keyword evidence="1" id="KW-0547">Nucleotide-binding</keyword>
<dbReference type="Gene3D" id="1.10.8.60">
    <property type="match status" value="1"/>
</dbReference>
<dbReference type="Gene3D" id="3.40.50.300">
    <property type="entry name" value="P-loop containing nucleotide triphosphate hydrolases"/>
    <property type="match status" value="1"/>
</dbReference>
<dbReference type="InterPro" id="IPR002197">
    <property type="entry name" value="HTH_Fis"/>
</dbReference>
<dbReference type="GO" id="GO:0043565">
    <property type="term" value="F:sequence-specific DNA binding"/>
    <property type="evidence" value="ECO:0007669"/>
    <property type="project" value="InterPro"/>
</dbReference>
<evidence type="ECO:0000259" key="6">
    <source>
        <dbReference type="PROSITE" id="PS50045"/>
    </source>
</evidence>
<evidence type="ECO:0000256" key="1">
    <source>
        <dbReference type="ARBA" id="ARBA00022741"/>
    </source>
</evidence>
<dbReference type="PROSITE" id="PS00675">
    <property type="entry name" value="SIGMA54_INTERACT_1"/>
    <property type="match status" value="1"/>
</dbReference>
<evidence type="ECO:0000256" key="2">
    <source>
        <dbReference type="ARBA" id="ARBA00022840"/>
    </source>
</evidence>
<keyword evidence="5" id="KW-0597">Phosphoprotein</keyword>
<keyword evidence="3" id="KW-0805">Transcription regulation</keyword>
<dbReference type="InterPro" id="IPR003593">
    <property type="entry name" value="AAA+_ATPase"/>
</dbReference>
<accession>A0A4R1EY42</accession>
<evidence type="ECO:0000256" key="5">
    <source>
        <dbReference type="PROSITE-ProRule" id="PRU00169"/>
    </source>
</evidence>
<dbReference type="InterPro" id="IPR025662">
    <property type="entry name" value="Sigma_54_int_dom_ATP-bd_1"/>
</dbReference>
<dbReference type="Gene3D" id="1.10.10.60">
    <property type="entry name" value="Homeodomain-like"/>
    <property type="match status" value="1"/>
</dbReference>
<dbReference type="FunFam" id="3.40.50.300:FF:000006">
    <property type="entry name" value="DNA-binding transcriptional regulator NtrC"/>
    <property type="match status" value="1"/>
</dbReference>
<proteinExistence type="predicted"/>
<feature type="domain" description="Response regulatory" evidence="7">
    <location>
        <begin position="6"/>
        <end position="121"/>
    </location>
</feature>
<feature type="domain" description="Sigma-54 factor interaction" evidence="6">
    <location>
        <begin position="151"/>
        <end position="379"/>
    </location>
</feature>
<dbReference type="Pfam" id="PF25601">
    <property type="entry name" value="AAA_lid_14"/>
    <property type="match status" value="1"/>
</dbReference>
<reference evidence="8 9" key="1">
    <citation type="submission" date="2019-03" db="EMBL/GenBank/DDBJ databases">
        <title>Genomic Encyclopedia of Type Strains, Phase IV (KMG-IV): sequencing the most valuable type-strain genomes for metagenomic binning, comparative biology and taxonomic classification.</title>
        <authorList>
            <person name="Goeker M."/>
        </authorList>
    </citation>
    <scope>NUCLEOTIDE SEQUENCE [LARGE SCALE GENOMIC DNA]</scope>
    <source>
        <strain evidence="8 9">DSM 24830</strain>
    </source>
</reference>
<dbReference type="GO" id="GO:0000160">
    <property type="term" value="P:phosphorelay signal transduction system"/>
    <property type="evidence" value="ECO:0007669"/>
    <property type="project" value="InterPro"/>
</dbReference>
<dbReference type="PROSITE" id="PS50045">
    <property type="entry name" value="SIGMA54_INTERACT_4"/>
    <property type="match status" value="1"/>
</dbReference>
<evidence type="ECO:0000313" key="8">
    <source>
        <dbReference type="EMBL" id="TCJ84972.1"/>
    </source>
</evidence>
<dbReference type="SUPFAM" id="SSF46689">
    <property type="entry name" value="Homeodomain-like"/>
    <property type="match status" value="1"/>
</dbReference>
<evidence type="ECO:0000256" key="3">
    <source>
        <dbReference type="ARBA" id="ARBA00023015"/>
    </source>
</evidence>
<dbReference type="PRINTS" id="PR01590">
    <property type="entry name" value="HTHFIS"/>
</dbReference>
<comment type="caution">
    <text evidence="8">The sequence shown here is derived from an EMBL/GenBank/DDBJ whole genome shotgun (WGS) entry which is preliminary data.</text>
</comment>
<dbReference type="SMART" id="SM00448">
    <property type="entry name" value="REC"/>
    <property type="match status" value="1"/>
</dbReference>
<organism evidence="8 9">
    <name type="scientific">Cocleimonas flava</name>
    <dbReference type="NCBI Taxonomy" id="634765"/>
    <lineage>
        <taxon>Bacteria</taxon>
        <taxon>Pseudomonadati</taxon>
        <taxon>Pseudomonadota</taxon>
        <taxon>Gammaproteobacteria</taxon>
        <taxon>Thiotrichales</taxon>
        <taxon>Thiotrichaceae</taxon>
        <taxon>Cocleimonas</taxon>
    </lineage>
</organism>
<dbReference type="EMBL" id="SMFQ01000004">
    <property type="protein sequence ID" value="TCJ84972.1"/>
    <property type="molecule type" value="Genomic_DNA"/>
</dbReference>
<dbReference type="SMART" id="SM00382">
    <property type="entry name" value="AAA"/>
    <property type="match status" value="1"/>
</dbReference>
<sequence length="468" mass="52528">MNKDISIMMVDDDEKTLLGLSIILKTKGYTKQQILTDAEKVIPEIITNKPDIILLDLHMPNVCGLDLLSKIKKDFPEKIVIMITGDDTVDVAIKCTRLGASDYFVKPIDHERLFHVIENSIEEKNHKQELLEIQQHLLDNTVTQSAHFSNILTENTGMKKLFKYIEAIAQSNRPVLILGETGTGKELFAHAVHNVSNSTGNIVTVNAAGLDDTAFSDSLFGHKKGAFTGALQNREGLIKKAKNGSIFLDEIGDLKPQSQIKLLRLIQENTYYPLGSDISETNTARIITATHQNLEALISEGSFRNDLYFRLQIHTIKIPPLRERRDDIPVLTKFFLKRACEELGKESPAIPNELYDLFNNHLFLGNVRELEMLLYDAAIHTTGDTLSLDHIKRHLALTSSGDSAKAKEVWGDFVSMYELPTIKNSTNNLIDEALKRCDNNQKKASSILGITRQALNKRLSRRDEPSTS</sequence>
<dbReference type="InterPro" id="IPR011006">
    <property type="entry name" value="CheY-like_superfamily"/>
</dbReference>
<dbReference type="InterPro" id="IPR002078">
    <property type="entry name" value="Sigma_54_int"/>
</dbReference>
<keyword evidence="9" id="KW-1185">Reference proteome</keyword>
<dbReference type="Pfam" id="PF00072">
    <property type="entry name" value="Response_reg"/>
    <property type="match status" value="1"/>
</dbReference>
<dbReference type="RefSeq" id="WP_131906693.1">
    <property type="nucleotide sequence ID" value="NZ_BAAAFU010000006.1"/>
</dbReference>
<dbReference type="InterPro" id="IPR009057">
    <property type="entry name" value="Homeodomain-like_sf"/>
</dbReference>
<dbReference type="GO" id="GO:0005524">
    <property type="term" value="F:ATP binding"/>
    <property type="evidence" value="ECO:0007669"/>
    <property type="project" value="UniProtKB-KW"/>
</dbReference>
<dbReference type="PROSITE" id="PS50110">
    <property type="entry name" value="RESPONSE_REGULATORY"/>
    <property type="match status" value="1"/>
</dbReference>
<dbReference type="Proteomes" id="UP000294887">
    <property type="component" value="Unassembled WGS sequence"/>
</dbReference>
<dbReference type="PANTHER" id="PTHR32071:SF13">
    <property type="entry name" value="RESPONSE REGULATOR HSFA"/>
    <property type="match status" value="1"/>
</dbReference>
<dbReference type="AlphaFoldDB" id="A0A4R1EY42"/>
<dbReference type="Gene3D" id="3.40.50.2300">
    <property type="match status" value="1"/>
</dbReference>
<dbReference type="GO" id="GO:0006355">
    <property type="term" value="P:regulation of DNA-templated transcription"/>
    <property type="evidence" value="ECO:0007669"/>
    <property type="project" value="InterPro"/>
</dbReference>
<evidence type="ECO:0000313" key="9">
    <source>
        <dbReference type="Proteomes" id="UP000294887"/>
    </source>
</evidence>
<keyword evidence="8" id="KW-0238">DNA-binding</keyword>
<dbReference type="SUPFAM" id="SSF52172">
    <property type="entry name" value="CheY-like"/>
    <property type="match status" value="1"/>
</dbReference>
<dbReference type="InterPro" id="IPR001789">
    <property type="entry name" value="Sig_transdc_resp-reg_receiver"/>
</dbReference>
<dbReference type="Pfam" id="PF00158">
    <property type="entry name" value="Sigma54_activat"/>
    <property type="match status" value="1"/>
</dbReference>
<dbReference type="CDD" id="cd00009">
    <property type="entry name" value="AAA"/>
    <property type="match status" value="1"/>
</dbReference>
<gene>
    <name evidence="8" type="ORF">EV695_2935</name>
</gene>
<dbReference type="PANTHER" id="PTHR32071">
    <property type="entry name" value="TRANSCRIPTIONAL REGULATORY PROTEIN"/>
    <property type="match status" value="1"/>
</dbReference>
<evidence type="ECO:0000256" key="4">
    <source>
        <dbReference type="ARBA" id="ARBA00023163"/>
    </source>
</evidence>
<keyword evidence="2" id="KW-0067">ATP-binding</keyword>
<dbReference type="InterPro" id="IPR027417">
    <property type="entry name" value="P-loop_NTPase"/>
</dbReference>
<dbReference type="Pfam" id="PF02954">
    <property type="entry name" value="HTH_8"/>
    <property type="match status" value="1"/>
</dbReference>
<feature type="modified residue" description="4-aspartylphosphate" evidence="5">
    <location>
        <position position="56"/>
    </location>
</feature>